<feature type="region of interest" description="Disordered" evidence="2">
    <location>
        <begin position="520"/>
        <end position="565"/>
    </location>
</feature>
<evidence type="ECO:0000256" key="3">
    <source>
        <dbReference type="SAM" id="Phobius"/>
    </source>
</evidence>
<feature type="transmembrane region" description="Helical" evidence="3">
    <location>
        <begin position="54"/>
        <end position="75"/>
    </location>
</feature>
<protein>
    <submittedName>
        <fullName evidence="4">Membrane protein</fullName>
    </submittedName>
</protein>
<gene>
    <name evidence="4" type="ORF">IFM12276_64430</name>
</gene>
<dbReference type="RefSeq" id="WP_281876588.1">
    <property type="nucleotide sequence ID" value="NZ_AP026978.1"/>
</dbReference>
<dbReference type="EMBL" id="AP026978">
    <property type="protein sequence ID" value="BDU03415.1"/>
    <property type="molecule type" value="Genomic_DNA"/>
</dbReference>
<reference evidence="4 5" key="1">
    <citation type="submission" date="2022-11" db="EMBL/GenBank/DDBJ databases">
        <title>Genome Sequencing of Nocardia sp. ON39_IFM12276 and assembly.</title>
        <authorList>
            <person name="Shimojima M."/>
            <person name="Toyokawa M."/>
            <person name="Uesaka K."/>
        </authorList>
    </citation>
    <scope>NUCLEOTIDE SEQUENCE [LARGE SCALE GENOMIC DNA]</scope>
    <source>
        <strain evidence="4 5">IFM 12276</strain>
    </source>
</reference>
<accession>A0ABM8D7H2</accession>
<dbReference type="InterPro" id="IPR025519">
    <property type="entry name" value="DUF4407"/>
</dbReference>
<dbReference type="Pfam" id="PF14362">
    <property type="entry name" value="DUF4407"/>
    <property type="match status" value="1"/>
</dbReference>
<dbReference type="Proteomes" id="UP001317870">
    <property type="component" value="Chromosome"/>
</dbReference>
<keyword evidence="3" id="KW-0812">Transmembrane</keyword>
<feature type="compositionally biased region" description="Basic and acidic residues" evidence="2">
    <location>
        <begin position="540"/>
        <end position="565"/>
    </location>
</feature>
<feature type="region of interest" description="Disordered" evidence="2">
    <location>
        <begin position="377"/>
        <end position="401"/>
    </location>
</feature>
<feature type="coiled-coil region" evidence="1">
    <location>
        <begin position="134"/>
        <end position="161"/>
    </location>
</feature>
<evidence type="ECO:0000313" key="5">
    <source>
        <dbReference type="Proteomes" id="UP001317870"/>
    </source>
</evidence>
<evidence type="ECO:0000256" key="1">
    <source>
        <dbReference type="SAM" id="Coils"/>
    </source>
</evidence>
<evidence type="ECO:0000256" key="2">
    <source>
        <dbReference type="SAM" id="MobiDB-lite"/>
    </source>
</evidence>
<feature type="transmembrane region" description="Helical" evidence="3">
    <location>
        <begin position="87"/>
        <end position="112"/>
    </location>
</feature>
<feature type="transmembrane region" description="Helical" evidence="3">
    <location>
        <begin position="24"/>
        <end position="48"/>
    </location>
</feature>
<keyword evidence="3" id="KW-1133">Transmembrane helix</keyword>
<name>A0ABM8D7H2_9NOCA</name>
<keyword evidence="3" id="KW-0472">Membrane</keyword>
<sequence length="565" mass="59652">MTVTSLFTWLGGGNSAITDRHERAGYAVTGAVVLLFGTISGVVAALAAGSAWPWWAASAAGVVIAALTGALARALATARPGGGPDRLGMIARLVVAVLVGGLLAELAAIVLFSGSVGRLLDEKAQRSLDSAPRVVAAQAELDRAKADRAALEQAIGMAQNDIDHALVIARCELNPAPECPRTRITGVPGRGPEAQTANDMLDDARKQLATAQGRVDAADRRIDAGQAALSTARTAAFDDADRGLGARWQAMNDYTVRDALPLRVLTIVAFVALALLPLVLRWWRGETSFDRHNAARTVHDRAEREADAVIAVKQAEVRAEAETLRAERELTAARLAVEADTAIDRERQRTRIIAAIGGIEIGITEPPRRPELPAVAADDRKDSAVPDEATNLPAPAAVHPPVPAVAPAPTAPSGGGLELPLIGTVPFTDTAARFLRPLVPSFVANAIDTATHPLRTARQAFEEVEEITFTLRRTRKVTVDGQISHPQAVGYQLQPGTPDIAHAQHIASTVVDADYSAPHAPRYSSLPPTGAAGYGLPTGARRDELPGHHRPELPESSRRELPPGR</sequence>
<feature type="transmembrane region" description="Helical" evidence="3">
    <location>
        <begin position="260"/>
        <end position="283"/>
    </location>
</feature>
<keyword evidence="1" id="KW-0175">Coiled coil</keyword>
<evidence type="ECO:0000313" key="4">
    <source>
        <dbReference type="EMBL" id="BDU03415.1"/>
    </source>
</evidence>
<proteinExistence type="predicted"/>
<feature type="coiled-coil region" evidence="1">
    <location>
        <begin position="194"/>
        <end position="221"/>
    </location>
</feature>
<keyword evidence="5" id="KW-1185">Reference proteome</keyword>
<organism evidence="4 5">
    <name type="scientific">Nocardia sputorum</name>
    <dbReference type="NCBI Taxonomy" id="2984338"/>
    <lineage>
        <taxon>Bacteria</taxon>
        <taxon>Bacillati</taxon>
        <taxon>Actinomycetota</taxon>
        <taxon>Actinomycetes</taxon>
        <taxon>Mycobacteriales</taxon>
        <taxon>Nocardiaceae</taxon>
        <taxon>Nocardia</taxon>
    </lineage>
</organism>